<dbReference type="EMBL" id="CAJNOR010000196">
    <property type="protein sequence ID" value="CAF0835810.1"/>
    <property type="molecule type" value="Genomic_DNA"/>
</dbReference>
<organism evidence="2 4">
    <name type="scientific">Adineta ricciae</name>
    <name type="common">Rotifer</name>
    <dbReference type="NCBI Taxonomy" id="249248"/>
    <lineage>
        <taxon>Eukaryota</taxon>
        <taxon>Metazoa</taxon>
        <taxon>Spiralia</taxon>
        <taxon>Gnathifera</taxon>
        <taxon>Rotifera</taxon>
        <taxon>Eurotatoria</taxon>
        <taxon>Bdelloidea</taxon>
        <taxon>Adinetida</taxon>
        <taxon>Adinetidae</taxon>
        <taxon>Adineta</taxon>
    </lineage>
</organism>
<protein>
    <recommendedName>
        <fullName evidence="5">Phospholipase</fullName>
    </recommendedName>
</protein>
<reference evidence="2" key="1">
    <citation type="submission" date="2021-02" db="EMBL/GenBank/DDBJ databases">
        <authorList>
            <person name="Nowell W R."/>
        </authorList>
    </citation>
    <scope>NUCLEOTIDE SEQUENCE</scope>
</reference>
<gene>
    <name evidence="3" type="ORF">EDS130_LOCUS20759</name>
    <name evidence="2" type="ORF">XAT740_LOCUS4702</name>
</gene>
<evidence type="ECO:0008006" key="5">
    <source>
        <dbReference type="Google" id="ProtNLM"/>
    </source>
</evidence>
<dbReference type="InterPro" id="IPR029058">
    <property type="entry name" value="AB_hydrolase_fold"/>
</dbReference>
<name>A0A813VBD2_ADIRI</name>
<dbReference type="Proteomes" id="UP000663852">
    <property type="component" value="Unassembled WGS sequence"/>
</dbReference>
<evidence type="ECO:0000313" key="3">
    <source>
        <dbReference type="EMBL" id="CAF1115452.1"/>
    </source>
</evidence>
<evidence type="ECO:0000313" key="4">
    <source>
        <dbReference type="Proteomes" id="UP000663828"/>
    </source>
</evidence>
<proteinExistence type="predicted"/>
<evidence type="ECO:0000256" key="1">
    <source>
        <dbReference type="ARBA" id="ARBA00022729"/>
    </source>
</evidence>
<dbReference type="EMBL" id="CAJNOJ010000103">
    <property type="protein sequence ID" value="CAF1115452.1"/>
    <property type="molecule type" value="Genomic_DNA"/>
</dbReference>
<dbReference type="InterPro" id="IPR050955">
    <property type="entry name" value="Plant_Biomass_Hydrol_Est"/>
</dbReference>
<dbReference type="Proteomes" id="UP000663828">
    <property type="component" value="Unassembled WGS sequence"/>
</dbReference>
<keyword evidence="4" id="KW-1185">Reference proteome</keyword>
<dbReference type="PANTHER" id="PTHR43037:SF1">
    <property type="entry name" value="BLL1128 PROTEIN"/>
    <property type="match status" value="1"/>
</dbReference>
<keyword evidence="1" id="KW-0732">Signal</keyword>
<dbReference type="AlphaFoldDB" id="A0A813VBD2"/>
<dbReference type="SUPFAM" id="SSF53474">
    <property type="entry name" value="alpha/beta-Hydrolases"/>
    <property type="match status" value="1"/>
</dbReference>
<sequence>MLKVFKQRQTGLIPFAYEYFLSTPPKYDLDEKKNWPLLLFLHGAGERFPPIEKILAHGPPKLVNAYLTQKFDDVDAECARLLTENFITCSPQVSQGYGWNSQVLTDLIHQLVDTYRIDRDKIYCTGISMGGYGTWDLAMELPKIFAAIIPICGGGDESKVSCLKSLPIWNFHGQLDDVVLVDESTRLIESLNSDLCRSIIYPDLKHDSWTRTYNNKDIYLWLLQQTRAKDVAI</sequence>
<dbReference type="PANTHER" id="PTHR43037">
    <property type="entry name" value="UNNAMED PRODUCT-RELATED"/>
    <property type="match status" value="1"/>
</dbReference>
<dbReference type="OrthoDB" id="2152248at2759"/>
<comment type="caution">
    <text evidence="2">The sequence shown here is derived from an EMBL/GenBank/DDBJ whole genome shotgun (WGS) entry which is preliminary data.</text>
</comment>
<dbReference type="Gene3D" id="3.40.50.1820">
    <property type="entry name" value="alpha/beta hydrolase"/>
    <property type="match status" value="1"/>
</dbReference>
<evidence type="ECO:0000313" key="2">
    <source>
        <dbReference type="EMBL" id="CAF0835810.1"/>
    </source>
</evidence>
<accession>A0A813VBD2</accession>